<evidence type="ECO:0000313" key="2">
    <source>
        <dbReference type="EMBL" id="CAF1300483.1"/>
    </source>
</evidence>
<evidence type="ECO:0008006" key="6">
    <source>
        <dbReference type="Google" id="ProtNLM"/>
    </source>
</evidence>
<reference evidence="1" key="1">
    <citation type="submission" date="2021-02" db="EMBL/GenBank/DDBJ databases">
        <authorList>
            <person name="Nowell W R."/>
        </authorList>
    </citation>
    <scope>NUCLEOTIDE SEQUENCE</scope>
</reference>
<sequence length="257" mass="27942">MTMTNSIEELSTDDTAETITTTIGTTPMTETSITAMTETSIKEFSTDEIDNSFSLMTTTEETTTRTLSNIDTRTTTMIPPNLLENPGGELGTLAGWTQTGSSSVILDSGGVLNSGYNPHSGSYCFAGGRGPGTPSKLTQNVKLLGGVQGFTEIQLASRLLRAYVSFYYQTWDTFFMPHDDVEVSLTFRSSFSAVLSTVSSRALACKSSNPGWCTYTNAFPLPVGTRSIDYTMMFIRRGTIIGNNIDSYIDDNSLRVF</sequence>
<dbReference type="Gene3D" id="2.60.120.260">
    <property type="entry name" value="Galactose-binding domain-like"/>
    <property type="match status" value="1"/>
</dbReference>
<dbReference type="Proteomes" id="UP000663829">
    <property type="component" value="Unassembled WGS sequence"/>
</dbReference>
<evidence type="ECO:0000313" key="5">
    <source>
        <dbReference type="Proteomes" id="UP000663829"/>
    </source>
</evidence>
<dbReference type="EMBL" id="CAJOBA010041073">
    <property type="protein sequence ID" value="CAF4106572.1"/>
    <property type="molecule type" value="Genomic_DNA"/>
</dbReference>
<comment type="caution">
    <text evidence="1">The sequence shown here is derived from an EMBL/GenBank/DDBJ whole genome shotgun (WGS) entry which is preliminary data.</text>
</comment>
<dbReference type="EMBL" id="CAJNOK010019495">
    <property type="protein sequence ID" value="CAF1300483.1"/>
    <property type="molecule type" value="Genomic_DNA"/>
</dbReference>
<gene>
    <name evidence="1" type="ORF">GPM918_LOCUS26213</name>
    <name evidence="2" type="ORF">OVA965_LOCUS28506</name>
    <name evidence="3" type="ORF">SRO942_LOCUS26322</name>
    <name evidence="4" type="ORF">TMI583_LOCUS29261</name>
</gene>
<dbReference type="OrthoDB" id="10016621at2759"/>
<dbReference type="EMBL" id="CAJOBC010015247">
    <property type="protein sequence ID" value="CAF4023154.1"/>
    <property type="molecule type" value="Genomic_DNA"/>
</dbReference>
<evidence type="ECO:0000313" key="4">
    <source>
        <dbReference type="EMBL" id="CAF4106572.1"/>
    </source>
</evidence>
<protein>
    <recommendedName>
        <fullName evidence="6">MAM domain-containing protein</fullName>
    </recommendedName>
</protein>
<evidence type="ECO:0000313" key="3">
    <source>
        <dbReference type="EMBL" id="CAF4023154.1"/>
    </source>
</evidence>
<organism evidence="1 5">
    <name type="scientific">Didymodactylos carnosus</name>
    <dbReference type="NCBI Taxonomy" id="1234261"/>
    <lineage>
        <taxon>Eukaryota</taxon>
        <taxon>Metazoa</taxon>
        <taxon>Spiralia</taxon>
        <taxon>Gnathifera</taxon>
        <taxon>Rotifera</taxon>
        <taxon>Eurotatoria</taxon>
        <taxon>Bdelloidea</taxon>
        <taxon>Philodinida</taxon>
        <taxon>Philodinidae</taxon>
        <taxon>Didymodactylos</taxon>
    </lineage>
</organism>
<dbReference type="AlphaFoldDB" id="A0A815A7A1"/>
<dbReference type="Proteomes" id="UP000677228">
    <property type="component" value="Unassembled WGS sequence"/>
</dbReference>
<evidence type="ECO:0000313" key="1">
    <source>
        <dbReference type="EMBL" id="CAF1252777.1"/>
    </source>
</evidence>
<dbReference type="EMBL" id="CAJNOQ010010471">
    <property type="protein sequence ID" value="CAF1252777.1"/>
    <property type="molecule type" value="Genomic_DNA"/>
</dbReference>
<proteinExistence type="predicted"/>
<accession>A0A815A7A1</accession>
<dbReference type="Proteomes" id="UP000682733">
    <property type="component" value="Unassembled WGS sequence"/>
</dbReference>
<name>A0A815A7A1_9BILA</name>
<dbReference type="Proteomes" id="UP000681722">
    <property type="component" value="Unassembled WGS sequence"/>
</dbReference>
<keyword evidence="5" id="KW-1185">Reference proteome</keyword>